<evidence type="ECO:0000313" key="1">
    <source>
        <dbReference type="EMBL" id="KXY51261.1"/>
    </source>
</evidence>
<gene>
    <name evidence="1" type="ORF">AT268_32765</name>
    <name evidence="2" type="ORF">CN357_21140</name>
</gene>
<sequence>MGLDNLFVVTKEWAENNNCLKEDGAIDFKVVAKTLNTNEFIIDLDSFRIKRPLTPEEINETIKKAIEYFSKKIEEPKVEEPCQYKVYILSNGEISEL</sequence>
<dbReference type="Proteomes" id="UP000220210">
    <property type="component" value="Unassembled WGS sequence"/>
</dbReference>
<dbReference type="EMBL" id="LOMO01000001">
    <property type="protein sequence ID" value="KXY51261.1"/>
    <property type="molecule type" value="Genomic_DNA"/>
</dbReference>
<accession>A0A9X0SQ61</accession>
<proteinExistence type="predicted"/>
<comment type="caution">
    <text evidence="1">The sequence shown here is derived from an EMBL/GenBank/DDBJ whole genome shotgun (WGS) entry which is preliminary data.</text>
</comment>
<evidence type="ECO:0000313" key="2">
    <source>
        <dbReference type="EMBL" id="PFF45965.1"/>
    </source>
</evidence>
<evidence type="ECO:0000313" key="3">
    <source>
        <dbReference type="Proteomes" id="UP000075476"/>
    </source>
</evidence>
<dbReference type="AlphaFoldDB" id="A0A9X0SQ61"/>
<name>A0A9X0SQ61_BACCE</name>
<dbReference type="Proteomes" id="UP000075476">
    <property type="component" value="Unassembled WGS sequence"/>
</dbReference>
<dbReference type="EMBL" id="NTSO01000015">
    <property type="protein sequence ID" value="PFF45965.1"/>
    <property type="molecule type" value="Genomic_DNA"/>
</dbReference>
<reference evidence="1 3" key="1">
    <citation type="submission" date="2015-12" db="EMBL/GenBank/DDBJ databases">
        <title>Bacillus cereus Group isolate.</title>
        <authorList>
            <person name="Kovac J."/>
        </authorList>
    </citation>
    <scope>NUCLEOTIDE SEQUENCE [LARGE SCALE GENOMIC DNA]</scope>
    <source>
        <strain evidence="1 3">FSL K6-0073</strain>
    </source>
</reference>
<organism evidence="1 3">
    <name type="scientific">Bacillus cereus</name>
    <dbReference type="NCBI Taxonomy" id="1396"/>
    <lineage>
        <taxon>Bacteria</taxon>
        <taxon>Bacillati</taxon>
        <taxon>Bacillota</taxon>
        <taxon>Bacilli</taxon>
        <taxon>Bacillales</taxon>
        <taxon>Bacillaceae</taxon>
        <taxon>Bacillus</taxon>
        <taxon>Bacillus cereus group</taxon>
    </lineage>
</organism>
<dbReference type="RefSeq" id="WP_061662598.1">
    <property type="nucleotide sequence ID" value="NZ_LOMO01000001.1"/>
</dbReference>
<protein>
    <submittedName>
        <fullName evidence="1">Uncharacterized protein</fullName>
    </submittedName>
</protein>
<reference evidence="2 4" key="2">
    <citation type="submission" date="2017-09" db="EMBL/GenBank/DDBJ databases">
        <title>Large-scale bioinformatics analysis of Bacillus genomes uncovers conserved roles of natural products in bacterial physiology.</title>
        <authorList>
            <consortium name="Agbiome Team Llc"/>
            <person name="Bleich R.M."/>
            <person name="Kirk G.J."/>
            <person name="Santa Maria K.C."/>
            <person name="Allen S.E."/>
            <person name="Farag S."/>
            <person name="Shank E.A."/>
            <person name="Bowers A."/>
        </authorList>
    </citation>
    <scope>NUCLEOTIDE SEQUENCE [LARGE SCALE GENOMIC DNA]</scope>
    <source>
        <strain evidence="2 4">AFS020204</strain>
    </source>
</reference>
<evidence type="ECO:0000313" key="4">
    <source>
        <dbReference type="Proteomes" id="UP000220210"/>
    </source>
</evidence>